<sequence length="894" mass="92809">MSAPSTLPDHLAYLSTLVLVSRASASSSAANSTSPSGFTHARTLPLQTLSHLLRSYLHLVASAAVESANQGGRTKVSVWDVGEVLDEYGFRGRAGLAELREEAERGLDGVEEEAEQLADLAKGLQDHLALPSIQPPLCQLSYDPLGPSELSLLSLVQSLPPEDATTPAATEASSSDEEEEVASPPPTQPTQESVPQIKPESSFDAINGLESFALGDLGSFTGAGDTSFFDSLPLGSLPPTSQGIPVINGIGDITASVFHPLDLAGRPIADLSLLGPASLSSLPFLIDEEDTRPFPAWRDPAQVPSYVPPFFPPFPGMERESPEALARRRRRERERERDALEAATGQQQNQQGAGATVSRAAAALMLGAGAGGDPWQEAIPYSASSLATMANEFGHSLPTPSSPRSGKGGKDLPNGGSGGKSRKKRRRSLSPPPSTSTSLGAFETIQPLMPHQTSFLRTNQLRRTAAGYIAYNQRHPELAISSDSLFGSLPYAQPLRQPTLPPGFLPDFAPPVIHPFNTNLPFTVSNPVPYHPAASTSILPAPPPNPRVPAVLSSLARELSFPLQFDTRPGMRDQLHPNIALFARLRRIGPPGPLGPKGEALNYEFIGQTSLVALSNVEWPERRYNAKLPKRFGAEDPEAAAAAGGGGIKLKLGGGTGGGPATTGRQTREGSMAISTPWNTFGGSPAPFLGSGTGATPGPNGFAFGPSSSTFSAFEFGNTNLPFTSTAFSATSTSVPTDFPAVQPQADFDYPDFLLSAGGLSTEPTPAGGTELDWATVASTAASAAPTVTAASVIDPSLAGETGTTLSGVPAPPPPPPPPAPAPEPTLAEPSTAPAPASAPPRADSVPHEADGADGSMDMDGVEDAVSRAIQASVSQGGMLFSIPGMGGEQQDGQ</sequence>
<dbReference type="OrthoDB" id="2536308at2759"/>
<evidence type="ECO:0000313" key="3">
    <source>
        <dbReference type="EMBL" id="GEM11403.1"/>
    </source>
</evidence>
<name>A0A511KLY7_RHOTO</name>
<evidence type="ECO:0000256" key="2">
    <source>
        <dbReference type="SAM" id="MobiDB-lite"/>
    </source>
</evidence>
<proteinExistence type="predicted"/>
<feature type="compositionally biased region" description="Low complexity" evidence="2">
    <location>
        <begin position="341"/>
        <end position="355"/>
    </location>
</feature>
<feature type="region of interest" description="Disordered" evidence="2">
    <location>
        <begin position="392"/>
        <end position="440"/>
    </location>
</feature>
<gene>
    <name evidence="3" type="ORF">Rt10032_c15g5420</name>
</gene>
<dbReference type="Proteomes" id="UP000321518">
    <property type="component" value="Unassembled WGS sequence"/>
</dbReference>
<keyword evidence="1" id="KW-0175">Coiled coil</keyword>
<protein>
    <submittedName>
        <fullName evidence="3">Proteophosphoglycan ppg4</fullName>
    </submittedName>
</protein>
<feature type="region of interest" description="Disordered" evidence="2">
    <location>
        <begin position="161"/>
        <end position="196"/>
    </location>
</feature>
<feature type="compositionally biased region" description="Low complexity" evidence="2">
    <location>
        <begin position="825"/>
        <end position="836"/>
    </location>
</feature>
<feature type="compositionally biased region" description="Pro residues" evidence="2">
    <location>
        <begin position="810"/>
        <end position="824"/>
    </location>
</feature>
<evidence type="ECO:0000313" key="4">
    <source>
        <dbReference type="Proteomes" id="UP000321518"/>
    </source>
</evidence>
<dbReference type="CDD" id="cd00076">
    <property type="entry name" value="HFD_SF"/>
    <property type="match status" value="1"/>
</dbReference>
<feature type="coiled-coil region" evidence="1">
    <location>
        <begin position="93"/>
        <end position="127"/>
    </location>
</feature>
<dbReference type="InterPro" id="IPR009072">
    <property type="entry name" value="Histone-fold"/>
</dbReference>
<reference evidence="3 4" key="1">
    <citation type="submission" date="2019-07" db="EMBL/GenBank/DDBJ databases">
        <title>Rhodotorula toruloides NBRC10032 genome sequencing.</title>
        <authorList>
            <person name="Shida Y."/>
            <person name="Takaku H."/>
            <person name="Ogasawara W."/>
            <person name="Mori K."/>
        </authorList>
    </citation>
    <scope>NUCLEOTIDE SEQUENCE [LARGE SCALE GENOMIC DNA]</scope>
    <source>
        <strain evidence="3 4">NBRC10032</strain>
    </source>
</reference>
<accession>A0A511KLY7</accession>
<feature type="region of interest" description="Disordered" evidence="2">
    <location>
        <begin position="312"/>
        <end position="355"/>
    </location>
</feature>
<dbReference type="AlphaFoldDB" id="A0A511KLY7"/>
<dbReference type="GO" id="GO:0046982">
    <property type="term" value="F:protein heterodimerization activity"/>
    <property type="evidence" value="ECO:0007669"/>
    <property type="project" value="InterPro"/>
</dbReference>
<evidence type="ECO:0000256" key="1">
    <source>
        <dbReference type="SAM" id="Coils"/>
    </source>
</evidence>
<dbReference type="Gene3D" id="1.10.20.10">
    <property type="entry name" value="Histone, subunit A"/>
    <property type="match status" value="1"/>
</dbReference>
<feature type="compositionally biased region" description="Low complexity" evidence="2">
    <location>
        <begin position="161"/>
        <end position="173"/>
    </location>
</feature>
<organism evidence="3 4">
    <name type="scientific">Rhodotorula toruloides</name>
    <name type="common">Yeast</name>
    <name type="synonym">Rhodosporidium toruloides</name>
    <dbReference type="NCBI Taxonomy" id="5286"/>
    <lineage>
        <taxon>Eukaryota</taxon>
        <taxon>Fungi</taxon>
        <taxon>Dikarya</taxon>
        <taxon>Basidiomycota</taxon>
        <taxon>Pucciniomycotina</taxon>
        <taxon>Microbotryomycetes</taxon>
        <taxon>Sporidiobolales</taxon>
        <taxon>Sporidiobolaceae</taxon>
        <taxon>Rhodotorula</taxon>
    </lineage>
</organism>
<comment type="caution">
    <text evidence="3">The sequence shown here is derived from an EMBL/GenBank/DDBJ whole genome shotgun (WGS) entry which is preliminary data.</text>
</comment>
<dbReference type="EMBL" id="BJWK01000015">
    <property type="protein sequence ID" value="GEM11403.1"/>
    <property type="molecule type" value="Genomic_DNA"/>
</dbReference>
<feature type="region of interest" description="Disordered" evidence="2">
    <location>
        <begin position="798"/>
        <end position="870"/>
    </location>
</feature>
<feature type="compositionally biased region" description="Basic and acidic residues" evidence="2">
    <location>
        <begin position="317"/>
        <end position="326"/>
    </location>
</feature>